<evidence type="ECO:0000256" key="4">
    <source>
        <dbReference type="ARBA" id="ARBA00022452"/>
    </source>
</evidence>
<dbReference type="Pfam" id="PF07715">
    <property type="entry name" value="Plug"/>
    <property type="match status" value="1"/>
</dbReference>
<evidence type="ECO:0000259" key="16">
    <source>
        <dbReference type="PROSITE" id="PS52015"/>
    </source>
</evidence>
<dbReference type="InterPro" id="IPR012910">
    <property type="entry name" value="Plug_dom"/>
</dbReference>
<dbReference type="RefSeq" id="WP_044181810.1">
    <property type="nucleotide sequence ID" value="NZ_JMCB01000001.1"/>
</dbReference>
<evidence type="ECO:0000256" key="6">
    <source>
        <dbReference type="ARBA" id="ARBA00022729"/>
    </source>
</evidence>
<feature type="domain" description="TonB C-terminal" evidence="16">
    <location>
        <begin position="26"/>
        <end position="121"/>
    </location>
</feature>
<dbReference type="AlphaFoldDB" id="A0A085WXP7"/>
<dbReference type="NCBIfam" id="NF038079">
    <property type="entry name" value="TonB_sider_MxcH"/>
    <property type="match status" value="1"/>
</dbReference>
<keyword evidence="10 17" id="KW-0675">Receptor</keyword>
<dbReference type="SUPFAM" id="SSF74653">
    <property type="entry name" value="TolA/TonB C-terminal domain"/>
    <property type="match status" value="1"/>
</dbReference>
<dbReference type="InterPro" id="IPR036942">
    <property type="entry name" value="Beta-barrel_TonB_sf"/>
</dbReference>
<gene>
    <name evidence="17" type="ORF">DB31_0723</name>
</gene>
<feature type="compositionally biased region" description="Low complexity" evidence="14">
    <location>
        <begin position="131"/>
        <end position="149"/>
    </location>
</feature>
<dbReference type="InterPro" id="IPR006260">
    <property type="entry name" value="TonB/TolA_C"/>
</dbReference>
<dbReference type="EMBL" id="JMCB01000001">
    <property type="protein sequence ID" value="KFE72460.1"/>
    <property type="molecule type" value="Genomic_DNA"/>
</dbReference>
<dbReference type="GO" id="GO:0015344">
    <property type="term" value="F:siderophore uptake transmembrane transporter activity"/>
    <property type="evidence" value="ECO:0007669"/>
    <property type="project" value="TreeGrafter"/>
</dbReference>
<dbReference type="InterPro" id="IPR037682">
    <property type="entry name" value="TonB_C"/>
</dbReference>
<keyword evidence="4 12" id="KW-1134">Transmembrane beta strand</keyword>
<evidence type="ECO:0000256" key="15">
    <source>
        <dbReference type="SAM" id="SignalP"/>
    </source>
</evidence>
<dbReference type="Proteomes" id="UP000028725">
    <property type="component" value="Unassembled WGS sequence"/>
</dbReference>
<dbReference type="NCBIfam" id="TIGR01352">
    <property type="entry name" value="tonB_Cterm"/>
    <property type="match status" value="1"/>
</dbReference>
<dbReference type="GO" id="GO:0044718">
    <property type="term" value="P:siderophore transmembrane transport"/>
    <property type="evidence" value="ECO:0007669"/>
    <property type="project" value="TreeGrafter"/>
</dbReference>
<evidence type="ECO:0000256" key="10">
    <source>
        <dbReference type="ARBA" id="ARBA00023170"/>
    </source>
</evidence>
<evidence type="ECO:0000256" key="14">
    <source>
        <dbReference type="SAM" id="MobiDB-lite"/>
    </source>
</evidence>
<accession>A0A085WXP7</accession>
<evidence type="ECO:0000256" key="11">
    <source>
        <dbReference type="ARBA" id="ARBA00023237"/>
    </source>
</evidence>
<evidence type="ECO:0000256" key="7">
    <source>
        <dbReference type="ARBA" id="ARBA00022989"/>
    </source>
</evidence>
<evidence type="ECO:0000256" key="5">
    <source>
        <dbReference type="ARBA" id="ARBA00022692"/>
    </source>
</evidence>
<keyword evidence="7" id="KW-1133">Transmembrane helix</keyword>
<dbReference type="GO" id="GO:0009279">
    <property type="term" value="C:cell outer membrane"/>
    <property type="evidence" value="ECO:0007669"/>
    <property type="project" value="UniProtKB-SubCell"/>
</dbReference>
<reference evidence="17 18" key="1">
    <citation type="submission" date="2014-04" db="EMBL/GenBank/DDBJ databases">
        <title>Genome assembly of Hyalangium minutum DSM 14724.</title>
        <authorList>
            <person name="Sharma G."/>
            <person name="Subramanian S."/>
        </authorList>
    </citation>
    <scope>NUCLEOTIDE SEQUENCE [LARGE SCALE GENOMIC DNA]</scope>
    <source>
        <strain evidence="17 18">DSM 14724</strain>
    </source>
</reference>
<name>A0A085WXP7_9BACT</name>
<keyword evidence="11 12" id="KW-0998">Cell outer membrane</keyword>
<evidence type="ECO:0000256" key="2">
    <source>
        <dbReference type="ARBA" id="ARBA00004571"/>
    </source>
</evidence>
<dbReference type="InterPro" id="IPR037066">
    <property type="entry name" value="Plug_dom_sf"/>
</dbReference>
<proteinExistence type="inferred from homology"/>
<keyword evidence="9 12" id="KW-0472">Membrane</keyword>
<feature type="region of interest" description="Disordered" evidence="14">
    <location>
        <begin position="117"/>
        <end position="168"/>
    </location>
</feature>
<dbReference type="Pfam" id="PF03544">
    <property type="entry name" value="TonB_C"/>
    <property type="match status" value="1"/>
</dbReference>
<evidence type="ECO:0000256" key="8">
    <source>
        <dbReference type="ARBA" id="ARBA00023077"/>
    </source>
</evidence>
<sequence length="831" mass="90969">MFSPRSSLALFLTVVLPVVSLAAAEPVIQPPHRIDTVEIPYPAEELAARREGEVVLLLTIDEKGIVTGSEISRSGGAAFDAAAQSASLTFRFEPARVDGEPVACRVEFVHSFRLAPEAPASPEAPAPPETPTASEPGLPTPDDAAAATPAKEEKVTETTVRGRSEAERMRQSAEAVKVVEIRRARAQSADLGQVLAQQEGVSVRRTGGLGSTARFALNGLTDDQIRFFLDGLPLELSGYPFGVANVPVNLVDRIELYRGVVPARYGADALGGAVNLVSAPLQEGAHGALSLQGGSFGTWRLTLAGSYQPKPQGFFVRAHLFADTTRNDYRVDIETVDEQGQLLPATVKRFHDGYRALGGGLDVGLESLGWADRLVFRAFGSGHDKELQHNLVMRGTPYGEASYGVTTAGGQLLYEKAFTEALRLDAVVGYGWQATEFVDVSRWVYDWFGRQVRERTLPGEINNQATDQTLWQHALYGRAHADWAFASAQKLRLSIAPTRTWRTGEDRLSTPELDVLAAERTLFTSVIGLEYELALFDDTVQVILFGKDYRYAARAQERAVGGGFQRKDRDLQRFGGGLAMRVRLGEPLYLKASYERATRFPRVDELFGNGVLISENLDLESEGSHNLNLGVATQPLRSGLGTFRAELNGFARLVSNQIILLGDARKSSYQNVYGAHALGFEVAAGWNSVGRLFYLDANATLQDLRNTSGEGTFGAFDGDRLPNRPWFFANGTARMSIRGVVAEQDELSPFWSTRYIREFFRHWESVGAAETKEVIPNQFVQSAGVSYRVTRAQATVGLTAELENLGNARTFDFFGVQRPGRAAWLKGTFEY</sequence>
<comment type="similarity">
    <text evidence="12 13">Belongs to the TonB-dependent receptor family.</text>
</comment>
<comment type="subcellular location">
    <subcellularLocation>
        <location evidence="2 12">Cell outer membrane</location>
        <topology evidence="2 12">Multi-pass membrane protein</topology>
    </subcellularLocation>
    <subcellularLocation>
        <location evidence="1">Membrane</location>
        <topology evidence="1">Single-pass membrane protein</topology>
    </subcellularLocation>
</comment>
<dbReference type="PANTHER" id="PTHR30069">
    <property type="entry name" value="TONB-DEPENDENT OUTER MEMBRANE RECEPTOR"/>
    <property type="match status" value="1"/>
</dbReference>
<dbReference type="InterPro" id="IPR039426">
    <property type="entry name" value="TonB-dep_rcpt-like"/>
</dbReference>
<organism evidence="17 18">
    <name type="scientific">Hyalangium minutum</name>
    <dbReference type="NCBI Taxonomy" id="394096"/>
    <lineage>
        <taxon>Bacteria</taxon>
        <taxon>Pseudomonadati</taxon>
        <taxon>Myxococcota</taxon>
        <taxon>Myxococcia</taxon>
        <taxon>Myxococcales</taxon>
        <taxon>Cystobacterineae</taxon>
        <taxon>Archangiaceae</taxon>
        <taxon>Hyalangium</taxon>
    </lineage>
</organism>
<evidence type="ECO:0000313" key="18">
    <source>
        <dbReference type="Proteomes" id="UP000028725"/>
    </source>
</evidence>
<dbReference type="OrthoDB" id="9812892at2"/>
<evidence type="ECO:0000256" key="1">
    <source>
        <dbReference type="ARBA" id="ARBA00004167"/>
    </source>
</evidence>
<keyword evidence="5 12" id="KW-0812">Transmembrane</keyword>
<dbReference type="STRING" id="394096.DB31_0723"/>
<evidence type="ECO:0000256" key="9">
    <source>
        <dbReference type="ARBA" id="ARBA00023136"/>
    </source>
</evidence>
<dbReference type="Pfam" id="PF00593">
    <property type="entry name" value="TonB_dep_Rec_b-barrel"/>
    <property type="match status" value="1"/>
</dbReference>
<dbReference type="Gene3D" id="3.30.1150.10">
    <property type="match status" value="1"/>
</dbReference>
<keyword evidence="3 12" id="KW-0813">Transport</keyword>
<dbReference type="PROSITE" id="PS52015">
    <property type="entry name" value="TONB_CTD"/>
    <property type="match status" value="1"/>
</dbReference>
<feature type="chain" id="PRO_5001800240" evidence="15">
    <location>
        <begin position="23"/>
        <end position="831"/>
    </location>
</feature>
<dbReference type="SUPFAM" id="SSF56935">
    <property type="entry name" value="Porins"/>
    <property type="match status" value="1"/>
</dbReference>
<dbReference type="PANTHER" id="PTHR30069:SF29">
    <property type="entry name" value="HEMOGLOBIN AND HEMOGLOBIN-HAPTOGLOBIN-BINDING PROTEIN 1-RELATED"/>
    <property type="match status" value="1"/>
</dbReference>
<protein>
    <submittedName>
        <fullName evidence="17">TonB-dependent receptor</fullName>
    </submittedName>
</protein>
<comment type="caution">
    <text evidence="17">The sequence shown here is derived from an EMBL/GenBank/DDBJ whole genome shotgun (WGS) entry which is preliminary data.</text>
</comment>
<evidence type="ECO:0000256" key="3">
    <source>
        <dbReference type="ARBA" id="ARBA00022448"/>
    </source>
</evidence>
<evidence type="ECO:0000256" key="13">
    <source>
        <dbReference type="RuleBase" id="RU003357"/>
    </source>
</evidence>
<dbReference type="InterPro" id="IPR000531">
    <property type="entry name" value="Beta-barrel_TonB"/>
</dbReference>
<feature type="signal peptide" evidence="15">
    <location>
        <begin position="1"/>
        <end position="22"/>
    </location>
</feature>
<keyword evidence="18" id="KW-1185">Reference proteome</keyword>
<dbReference type="Gene3D" id="2.40.170.20">
    <property type="entry name" value="TonB-dependent receptor, beta-barrel domain"/>
    <property type="match status" value="1"/>
</dbReference>
<feature type="compositionally biased region" description="Basic and acidic residues" evidence="14">
    <location>
        <begin position="150"/>
        <end position="168"/>
    </location>
</feature>
<keyword evidence="8 13" id="KW-0798">TonB box</keyword>
<dbReference type="PROSITE" id="PS52016">
    <property type="entry name" value="TONB_DEPENDENT_REC_3"/>
    <property type="match status" value="1"/>
</dbReference>
<evidence type="ECO:0000256" key="12">
    <source>
        <dbReference type="PROSITE-ProRule" id="PRU01360"/>
    </source>
</evidence>
<evidence type="ECO:0000313" key="17">
    <source>
        <dbReference type="EMBL" id="KFE72460.1"/>
    </source>
</evidence>
<keyword evidence="6 15" id="KW-0732">Signal</keyword>
<dbReference type="Gene3D" id="2.170.130.10">
    <property type="entry name" value="TonB-dependent receptor, plug domain"/>
    <property type="match status" value="1"/>
</dbReference>